<feature type="region of interest" description="Disordered" evidence="6">
    <location>
        <begin position="457"/>
        <end position="640"/>
    </location>
</feature>
<feature type="compositionally biased region" description="Acidic residues" evidence="6">
    <location>
        <begin position="303"/>
        <end position="323"/>
    </location>
</feature>
<accession>F2UD24</accession>
<name>F2UD24_SALR5</name>
<evidence type="ECO:0000256" key="3">
    <source>
        <dbReference type="ARBA" id="ARBA00022443"/>
    </source>
</evidence>
<dbReference type="Proteomes" id="UP000007799">
    <property type="component" value="Unassembled WGS sequence"/>
</dbReference>
<dbReference type="InterPro" id="IPR008942">
    <property type="entry name" value="ENTH_VHS"/>
</dbReference>
<feature type="compositionally biased region" description="Low complexity" evidence="6">
    <location>
        <begin position="484"/>
        <end position="507"/>
    </location>
</feature>
<dbReference type="Gene3D" id="2.30.30.40">
    <property type="entry name" value="SH3 Domains"/>
    <property type="match status" value="1"/>
</dbReference>
<sequence>MGKFDREIMEATSERKVTEDWQAFMNLADKMQRATFEECRDASRMMMRRLKERNPLAVSYSITLLHALVENGGPEFRKAVLCRDNFATIRQVLKSQLPEKVKQNMRTNLLEWQKDFGSQAQFRIVNDWVQDLRREGLVSSSAGTGATTAFSSVPATAAATTTASSNFLSPNTSAGTGARTREAEMQYEADLARAIKESLNAASTPQQQQQQPSYAPAPTQRKQRTGQPVKVLYDFEGSEENELSLNAGDIITVTDKSDPNWWQGVSRTGDEGFFPSSFVSFDLNAEVVPEVRAAQPDGADVQKEEDEQQHVDEEEEEEDVDVVEEVRPAKTKAKAKSKQSRSSKKHQGQAAAADTTQQQTAATSAVDSALFDRFLELVVSTRPGDHTHDAEMDDLEKQCDAAITGVTERVDDYDRRLARVNQVLEKYALVNALSTRLMAQDPGMARVTRPPHQLGVAMHPSQAHAPPPSLPPHAQQGRGGYPMQHHTALAPHHPQQQQPYQPGMPAPSQQDGYGAPPMGPRPPVPPQMTAHQQQHHQHHQQQQHPGQAQPQQHRPPQPPFQAHQPGKQGPPASFPPSSQQQPPPQLPPQQQQQQYPYPPPMSQPPPPQGATPAYRPPPGHFAPPPHQQQQQQGWMPSSVA</sequence>
<keyword evidence="3 5" id="KW-0728">SH3 domain</keyword>
<dbReference type="eggNOG" id="KOG2199">
    <property type="taxonomic scope" value="Eukaryota"/>
</dbReference>
<proteinExistence type="inferred from homology"/>
<feature type="compositionally biased region" description="Low complexity" evidence="6">
    <location>
        <begin position="542"/>
        <end position="552"/>
    </location>
</feature>
<dbReference type="AlphaFoldDB" id="F2UD24"/>
<dbReference type="PRINTS" id="PR00452">
    <property type="entry name" value="SH3DOMAIN"/>
</dbReference>
<feature type="compositionally biased region" description="Basic residues" evidence="6">
    <location>
        <begin position="329"/>
        <end position="347"/>
    </location>
</feature>
<dbReference type="OMA" id="QVYRDWW"/>
<dbReference type="PROSITE" id="PS50179">
    <property type="entry name" value="VHS"/>
    <property type="match status" value="1"/>
</dbReference>
<dbReference type="InterPro" id="IPR050670">
    <property type="entry name" value="STAM"/>
</dbReference>
<evidence type="ECO:0000256" key="5">
    <source>
        <dbReference type="PROSITE-ProRule" id="PRU00192"/>
    </source>
</evidence>
<dbReference type="GO" id="GO:0033565">
    <property type="term" value="C:ESCRT-0 complex"/>
    <property type="evidence" value="ECO:0007669"/>
    <property type="project" value="TreeGrafter"/>
</dbReference>
<dbReference type="GeneID" id="16073347"/>
<protein>
    <recommendedName>
        <fullName evidence="11">Class E vacuolar protein-sorting machinery protein hse1</fullName>
    </recommendedName>
</protein>
<dbReference type="EMBL" id="GL832969">
    <property type="protein sequence ID" value="EGD74519.1"/>
    <property type="molecule type" value="Genomic_DNA"/>
</dbReference>
<comment type="similarity">
    <text evidence="2">Belongs to the STAM family.</text>
</comment>
<feature type="region of interest" description="Disordered" evidence="6">
    <location>
        <begin position="293"/>
        <end position="359"/>
    </location>
</feature>
<dbReference type="GO" id="GO:0043328">
    <property type="term" value="P:protein transport to vacuole involved in ubiquitin-dependent protein catabolic process via the multivesicular body sorting pathway"/>
    <property type="evidence" value="ECO:0007669"/>
    <property type="project" value="TreeGrafter"/>
</dbReference>
<feature type="region of interest" description="Disordered" evidence="6">
    <location>
        <begin position="201"/>
        <end position="226"/>
    </location>
</feature>
<evidence type="ECO:0008006" key="11">
    <source>
        <dbReference type="Google" id="ProtNLM"/>
    </source>
</evidence>
<dbReference type="SMART" id="SM00326">
    <property type="entry name" value="SH3"/>
    <property type="match status" value="1"/>
</dbReference>
<evidence type="ECO:0000256" key="6">
    <source>
        <dbReference type="SAM" id="MobiDB-lite"/>
    </source>
</evidence>
<feature type="compositionally biased region" description="Pro residues" evidence="6">
    <location>
        <begin position="517"/>
        <end position="526"/>
    </location>
</feature>
<feature type="domain" description="SH3" evidence="7">
    <location>
        <begin position="224"/>
        <end position="284"/>
    </location>
</feature>
<dbReference type="PROSITE" id="PS50002">
    <property type="entry name" value="SH3"/>
    <property type="match status" value="1"/>
</dbReference>
<dbReference type="OrthoDB" id="10068368at2759"/>
<evidence type="ECO:0000313" key="10">
    <source>
        <dbReference type="Proteomes" id="UP000007799"/>
    </source>
</evidence>
<dbReference type="STRING" id="946362.F2UD24"/>
<feature type="compositionally biased region" description="Polar residues" evidence="6">
    <location>
        <begin position="166"/>
        <end position="175"/>
    </location>
</feature>
<evidence type="ECO:0000313" key="9">
    <source>
        <dbReference type="EMBL" id="EGD74519.1"/>
    </source>
</evidence>
<dbReference type="GO" id="GO:0043130">
    <property type="term" value="F:ubiquitin binding"/>
    <property type="evidence" value="ECO:0007669"/>
    <property type="project" value="InterPro"/>
</dbReference>
<dbReference type="InterPro" id="IPR036028">
    <property type="entry name" value="SH3-like_dom_sf"/>
</dbReference>
<dbReference type="InterPro" id="IPR002014">
    <property type="entry name" value="VHS_dom"/>
</dbReference>
<dbReference type="FunCoup" id="F2UD24">
    <property type="interactions" value="2166"/>
</dbReference>
<keyword evidence="4" id="KW-0967">Endosome</keyword>
<evidence type="ECO:0000256" key="4">
    <source>
        <dbReference type="ARBA" id="ARBA00022753"/>
    </source>
</evidence>
<evidence type="ECO:0000256" key="1">
    <source>
        <dbReference type="ARBA" id="ARBA00004177"/>
    </source>
</evidence>
<dbReference type="SUPFAM" id="SSF48464">
    <property type="entry name" value="ENTH/VHS domain"/>
    <property type="match status" value="1"/>
</dbReference>
<organism evidence="10">
    <name type="scientific">Salpingoeca rosetta (strain ATCC 50818 / BSB-021)</name>
    <dbReference type="NCBI Taxonomy" id="946362"/>
    <lineage>
        <taxon>Eukaryota</taxon>
        <taxon>Choanoflagellata</taxon>
        <taxon>Craspedida</taxon>
        <taxon>Salpingoecidae</taxon>
        <taxon>Salpingoeca</taxon>
    </lineage>
</organism>
<evidence type="ECO:0000256" key="2">
    <source>
        <dbReference type="ARBA" id="ARBA00009666"/>
    </source>
</evidence>
<dbReference type="SUPFAM" id="SSF50044">
    <property type="entry name" value="SH3-domain"/>
    <property type="match status" value="1"/>
</dbReference>
<dbReference type="Pfam" id="PF00018">
    <property type="entry name" value="SH3_1"/>
    <property type="match status" value="1"/>
</dbReference>
<evidence type="ECO:0000259" key="7">
    <source>
        <dbReference type="PROSITE" id="PS50002"/>
    </source>
</evidence>
<dbReference type="InParanoid" id="F2UD24"/>
<dbReference type="Pfam" id="PF00790">
    <property type="entry name" value="VHS"/>
    <property type="match status" value="1"/>
</dbReference>
<dbReference type="PANTHER" id="PTHR45929:SF3">
    <property type="entry name" value="JAK PATHWAY SIGNAL TRANSDUCTION ADAPTOR MOLECULE"/>
    <property type="match status" value="1"/>
</dbReference>
<feature type="compositionally biased region" description="Pro residues" evidence="6">
    <location>
        <begin position="596"/>
        <end position="626"/>
    </location>
</feature>
<dbReference type="SMART" id="SM00288">
    <property type="entry name" value="VHS"/>
    <property type="match status" value="1"/>
</dbReference>
<feature type="domain" description="VHS" evidence="8">
    <location>
        <begin position="11"/>
        <end position="140"/>
    </location>
</feature>
<dbReference type="InterPro" id="IPR001452">
    <property type="entry name" value="SH3_domain"/>
</dbReference>
<keyword evidence="10" id="KW-1185">Reference proteome</keyword>
<dbReference type="KEGG" id="sre:PTSG_05883"/>
<evidence type="ECO:0000259" key="8">
    <source>
        <dbReference type="PROSITE" id="PS50179"/>
    </source>
</evidence>
<gene>
    <name evidence="9" type="ORF">PTSG_05883</name>
</gene>
<dbReference type="PANTHER" id="PTHR45929">
    <property type="entry name" value="JAK PATHWAY SIGNAL TRANSDUCTION ADAPTOR MOLECULE"/>
    <property type="match status" value="1"/>
</dbReference>
<feature type="compositionally biased region" description="Low complexity" evidence="6">
    <location>
        <begin position="349"/>
        <end position="359"/>
    </location>
</feature>
<reference evidence="9" key="1">
    <citation type="submission" date="2009-08" db="EMBL/GenBank/DDBJ databases">
        <title>Annotation of Salpingoeca rosetta.</title>
        <authorList>
            <consortium name="The Broad Institute Genome Sequencing Platform"/>
            <person name="Russ C."/>
            <person name="Cuomo C."/>
            <person name="Burger G."/>
            <person name="Gray M.W."/>
            <person name="Holland P.W.H."/>
            <person name="King N."/>
            <person name="Lang F.B.F."/>
            <person name="Roger A.J."/>
            <person name="Ruiz-Trillo I."/>
            <person name="Young S.K."/>
            <person name="Zeng Q."/>
            <person name="Gargeya S."/>
            <person name="Alvarado L."/>
            <person name="Berlin A."/>
            <person name="Chapman S.B."/>
            <person name="Chen Z."/>
            <person name="Freedman E."/>
            <person name="Gellesch M."/>
            <person name="Goldberg J."/>
            <person name="Griggs A."/>
            <person name="Gujja S."/>
            <person name="Heilman E."/>
            <person name="Heiman D."/>
            <person name="Howarth C."/>
            <person name="Mehta T."/>
            <person name="Neiman D."/>
            <person name="Pearson M."/>
            <person name="Roberts A."/>
            <person name="Saif S."/>
            <person name="Shea T."/>
            <person name="Shenoy N."/>
            <person name="Sisk P."/>
            <person name="Stolte C."/>
            <person name="Sykes S."/>
            <person name="White J."/>
            <person name="Yandava C."/>
            <person name="Haas B."/>
            <person name="Nusbaum C."/>
            <person name="Birren B."/>
        </authorList>
    </citation>
    <scope>NUCLEOTIDE SEQUENCE [LARGE SCALE GENOMIC DNA]</scope>
    <source>
        <strain evidence="9">ATCC 50818</strain>
    </source>
</reference>
<feature type="compositionally biased region" description="Low complexity" evidence="6">
    <location>
        <begin position="201"/>
        <end position="220"/>
    </location>
</feature>
<dbReference type="RefSeq" id="XP_004992776.1">
    <property type="nucleotide sequence ID" value="XM_004992719.1"/>
</dbReference>
<dbReference type="GO" id="GO:0035091">
    <property type="term" value="F:phosphatidylinositol binding"/>
    <property type="evidence" value="ECO:0007669"/>
    <property type="project" value="InterPro"/>
</dbReference>
<comment type="subcellular location">
    <subcellularLocation>
        <location evidence="1">Endosome</location>
    </subcellularLocation>
</comment>
<feature type="region of interest" description="Disordered" evidence="6">
    <location>
        <begin position="161"/>
        <end position="181"/>
    </location>
</feature>
<dbReference type="Gene3D" id="1.25.40.90">
    <property type="match status" value="1"/>
</dbReference>